<name>A0ACC0JEQ7_CHOFU</name>
<evidence type="ECO:0000313" key="1">
    <source>
        <dbReference type="EMBL" id="KAI8422631.1"/>
    </source>
</evidence>
<proteinExistence type="predicted"/>
<dbReference type="Proteomes" id="UP001064048">
    <property type="component" value="Chromosome 10"/>
</dbReference>
<sequence length="453" mass="51202">MKFVLSLTVADEAEKPSLKVLTNLVHGLLICNVDETKAIFCEGHNIKQKPEWISPSGEPVGRKSSNKRIYAEHRVNQTHLLGLFLKNLTIKDGGNWTCRSGDELSQTITLYVAEKVNITVKEVNVVGDEDKSIKLICDAKGFPEPVIQWYRDNTIIDADPTKYIIKQKKDRTQHILEILSLTHLDPGTYTCRATQEKISHFDQKLFHLSVRHKPLILNEFSEKEVYAIMNEIKNITCRAQANPAPIFSWSKRNEERYDLLLANDQVYMSEDGTYSVLMLKVYNEDDLGQYKCSVENDRGRQNFIFDVSLGNKPNPPTSVKAVDIKAFNITFNVTCETCLFNVEGEMAANPNNLTVLGFNFQLVPCKEGIAVPYWENATEFVFNIDNTTETLFTVSPLVNATEYHARVATRNAAGLSDWLPVHPNPKTLDKNNVAALTVSLSLLIVTFFTTLCY</sequence>
<keyword evidence="2" id="KW-1185">Reference proteome</keyword>
<organism evidence="1 2">
    <name type="scientific">Choristoneura fumiferana</name>
    <name type="common">Spruce budworm moth</name>
    <name type="synonym">Archips fumiferana</name>
    <dbReference type="NCBI Taxonomy" id="7141"/>
    <lineage>
        <taxon>Eukaryota</taxon>
        <taxon>Metazoa</taxon>
        <taxon>Ecdysozoa</taxon>
        <taxon>Arthropoda</taxon>
        <taxon>Hexapoda</taxon>
        <taxon>Insecta</taxon>
        <taxon>Pterygota</taxon>
        <taxon>Neoptera</taxon>
        <taxon>Endopterygota</taxon>
        <taxon>Lepidoptera</taxon>
        <taxon>Glossata</taxon>
        <taxon>Ditrysia</taxon>
        <taxon>Tortricoidea</taxon>
        <taxon>Tortricidae</taxon>
        <taxon>Tortricinae</taxon>
        <taxon>Choristoneura</taxon>
    </lineage>
</organism>
<dbReference type="EMBL" id="CM046110">
    <property type="protein sequence ID" value="KAI8422631.1"/>
    <property type="molecule type" value="Genomic_DNA"/>
</dbReference>
<evidence type="ECO:0000313" key="2">
    <source>
        <dbReference type="Proteomes" id="UP001064048"/>
    </source>
</evidence>
<reference evidence="1 2" key="1">
    <citation type="journal article" date="2022" name="Genome Biol. Evol.">
        <title>The Spruce Budworm Genome: Reconstructing the Evolutionary History of Antifreeze Proteins.</title>
        <authorList>
            <person name="Beliveau C."/>
            <person name="Gagne P."/>
            <person name="Picq S."/>
            <person name="Vernygora O."/>
            <person name="Keeling C.I."/>
            <person name="Pinkney K."/>
            <person name="Doucet D."/>
            <person name="Wen F."/>
            <person name="Johnston J.S."/>
            <person name="Maaroufi H."/>
            <person name="Boyle B."/>
            <person name="Laroche J."/>
            <person name="Dewar K."/>
            <person name="Juretic N."/>
            <person name="Blackburn G."/>
            <person name="Nisole A."/>
            <person name="Brunet B."/>
            <person name="Brandao M."/>
            <person name="Lumley L."/>
            <person name="Duan J."/>
            <person name="Quan G."/>
            <person name="Lucarotti C.J."/>
            <person name="Roe A.D."/>
            <person name="Sperling F.A.H."/>
            <person name="Levesque R.C."/>
            <person name="Cusson M."/>
        </authorList>
    </citation>
    <scope>NUCLEOTIDE SEQUENCE [LARGE SCALE GENOMIC DNA]</scope>
    <source>
        <strain evidence="1">Glfc:IPQL:Cfum</strain>
    </source>
</reference>
<accession>A0ACC0JEQ7</accession>
<gene>
    <name evidence="1" type="ORF">MSG28_006411</name>
</gene>
<protein>
    <submittedName>
        <fullName evidence="1">Uncharacterized protein</fullName>
    </submittedName>
</protein>
<comment type="caution">
    <text evidence="1">The sequence shown here is derived from an EMBL/GenBank/DDBJ whole genome shotgun (WGS) entry which is preliminary data.</text>
</comment>